<keyword evidence="4 7" id="KW-1133">Transmembrane helix</keyword>
<evidence type="ECO:0000313" key="9">
    <source>
        <dbReference type="EMBL" id="EKU93485.1"/>
    </source>
</evidence>
<keyword evidence="6" id="KW-0175">Coiled coil</keyword>
<feature type="transmembrane region" description="Helical" evidence="7">
    <location>
        <begin position="455"/>
        <end position="478"/>
    </location>
</feature>
<evidence type="ECO:0000256" key="7">
    <source>
        <dbReference type="SAM" id="Phobius"/>
    </source>
</evidence>
<dbReference type="HOGENOM" id="CLU_005531_0_0_9"/>
<dbReference type="EMBL" id="AGXA01000020">
    <property type="protein sequence ID" value="EKU93485.1"/>
    <property type="molecule type" value="Genomic_DNA"/>
</dbReference>
<dbReference type="PANTHER" id="PTHR30287">
    <property type="entry name" value="MEMBRANE COMPONENT OF PREDICTED ABC SUPERFAMILY METABOLITE UPTAKE TRANSPORTER"/>
    <property type="match status" value="1"/>
</dbReference>
<feature type="transmembrane region" description="Helical" evidence="7">
    <location>
        <begin position="21"/>
        <end position="46"/>
    </location>
</feature>
<comment type="subcellular location">
    <subcellularLocation>
        <location evidence="1">Cell membrane</location>
        <topology evidence="1">Multi-pass membrane protein</topology>
    </subcellularLocation>
</comment>
<proteinExistence type="predicted"/>
<dbReference type="RefSeq" id="WP_003778040.1">
    <property type="nucleotide sequence ID" value="NZ_JH992959.1"/>
</dbReference>
<feature type="domain" description="ABC3 transporter permease C-terminal" evidence="8">
    <location>
        <begin position="410"/>
        <end position="530"/>
    </location>
</feature>
<keyword evidence="5 7" id="KW-0472">Membrane</keyword>
<evidence type="ECO:0000256" key="5">
    <source>
        <dbReference type="ARBA" id="ARBA00023136"/>
    </source>
</evidence>
<dbReference type="Pfam" id="PF02687">
    <property type="entry name" value="FtsX"/>
    <property type="match status" value="2"/>
</dbReference>
<feature type="transmembrane region" description="Helical" evidence="7">
    <location>
        <begin position="864"/>
        <end position="886"/>
    </location>
</feature>
<dbReference type="InterPro" id="IPR038766">
    <property type="entry name" value="Membrane_comp_ABC_pdt"/>
</dbReference>
<dbReference type="PANTHER" id="PTHR30287:SF1">
    <property type="entry name" value="INNER MEMBRANE PROTEIN"/>
    <property type="match status" value="1"/>
</dbReference>
<keyword evidence="3 7" id="KW-0812">Transmembrane</keyword>
<keyword evidence="10" id="KW-1185">Reference proteome</keyword>
<feature type="coiled-coil region" evidence="6">
    <location>
        <begin position="227"/>
        <end position="379"/>
    </location>
</feature>
<evidence type="ECO:0000313" key="10">
    <source>
        <dbReference type="Proteomes" id="UP000009875"/>
    </source>
</evidence>
<dbReference type="Proteomes" id="UP000009875">
    <property type="component" value="Unassembled WGS sequence"/>
</dbReference>
<evidence type="ECO:0000256" key="3">
    <source>
        <dbReference type="ARBA" id="ARBA00022692"/>
    </source>
</evidence>
<dbReference type="AlphaFoldDB" id="K9EWA1"/>
<dbReference type="Gene3D" id="1.20.1270.60">
    <property type="entry name" value="Arfaptin homology (AH) domain/BAR domain"/>
    <property type="match status" value="1"/>
</dbReference>
<protein>
    <recommendedName>
        <fullName evidence="8">ABC3 transporter permease C-terminal domain-containing protein</fullName>
    </recommendedName>
</protein>
<sequence length="938" mass="105955">MFNKALIKDTLREIWNTKSRFISIFAIILIGVAFFSGLVATSPVMIETANNYYNEQNLADMQVISPFGYTEEDIDEFSQVRDATVDVHKTVDVLDDENRAFRLFGYSEDHELNDYLVLEGRLPEEPNEIALDSKDDFLQEFDIGDTFSLETDASFDNTANVNEEEFEIVGFVQTPMFVEDETRGTTAIGAGVLEGFGVVTEDVIDFEESNLVHLKFDELSQGRDVYSEDYQNEIDNIQEEYEDVFNDRAEERKQDMINQAQEELDEGRNQIQEAEDQLEEGRQALEEARTQLDQAKEEIGDQESQLQAAAALYGPNSELVLAGQAQLEEAQNQIQEAEDEYESNLAEFEEAEAEAQEELEDARAQLEEGEEELAEFEKTNASMFYNTSLDFPGVNEYGENADRIQAISRVFPVFFFALAILISLTTMSRIVNEGRTQIGTMKALGYNNTQISAKYFTYALLATVLGGVIGLPLGFWLFPTVIVNAYEAAYQLIDAQISFYPGIAAIAFLGAVLATSIATFVSLRSMVKENAASLLRPKAPKSGQRIFLERISWIWDRLGFIQKVSVRNLFRYKGRLFMTIIGVAGGVALMLTGFGLYDSIQGIGELQFNEISNYDAISVVDTNAEEDQVDEVEDTISNSDLAEDFIRVSTQTMTLQDDQTDQELSLMIPESAEELEDYMELQDYDTDERLALPEDGALVTQKIAELEDISIGDTLILEDYEDQEYEVEVAGIVNNYVAHYVYVSPEYWETVSDEDYDFDTRLIRYNQNAEVTAEAEGEFEDQLVDLDATLAVNLMTENLQTVEDSLSALSTVMVVLILSAAILAFVVLYNVTNINVSERVEELSTIKVLGFFDMEVTRYVYRETFTLSIIGILVGLIFGFFLHQYIIETVELNYIMFSRTILWPSYLYSAGLMVIFSIIVMVIMHFKLKSIDMVEALS</sequence>
<feature type="transmembrane region" description="Helical" evidence="7">
    <location>
        <begin position="410"/>
        <end position="431"/>
    </location>
</feature>
<keyword evidence="2" id="KW-1003">Cell membrane</keyword>
<feature type="transmembrane region" description="Helical" evidence="7">
    <location>
        <begin position="576"/>
        <end position="597"/>
    </location>
</feature>
<organism evidence="9 10">
    <name type="scientific">Alloiococcus otitis ATCC 51267</name>
    <dbReference type="NCBI Taxonomy" id="883081"/>
    <lineage>
        <taxon>Bacteria</taxon>
        <taxon>Bacillati</taxon>
        <taxon>Bacillota</taxon>
        <taxon>Bacilli</taxon>
        <taxon>Lactobacillales</taxon>
        <taxon>Carnobacteriaceae</taxon>
        <taxon>Alloiococcus</taxon>
    </lineage>
</organism>
<gene>
    <name evidence="9" type="ORF">HMPREF9698_01017</name>
</gene>
<evidence type="ECO:0000259" key="8">
    <source>
        <dbReference type="Pfam" id="PF02687"/>
    </source>
</evidence>
<dbReference type="eggNOG" id="COG0577">
    <property type="taxonomic scope" value="Bacteria"/>
</dbReference>
<feature type="transmembrane region" description="Helical" evidence="7">
    <location>
        <begin position="806"/>
        <end position="829"/>
    </location>
</feature>
<evidence type="ECO:0000256" key="4">
    <source>
        <dbReference type="ARBA" id="ARBA00022989"/>
    </source>
</evidence>
<feature type="transmembrane region" description="Helical" evidence="7">
    <location>
        <begin position="498"/>
        <end position="523"/>
    </location>
</feature>
<comment type="caution">
    <text evidence="9">The sequence shown here is derived from an EMBL/GenBank/DDBJ whole genome shotgun (WGS) entry which is preliminary data.</text>
</comment>
<feature type="transmembrane region" description="Helical" evidence="7">
    <location>
        <begin position="906"/>
        <end position="926"/>
    </location>
</feature>
<dbReference type="InterPro" id="IPR027267">
    <property type="entry name" value="AH/BAR_dom_sf"/>
</dbReference>
<dbReference type="SUPFAM" id="SSF103657">
    <property type="entry name" value="BAR/IMD domain-like"/>
    <property type="match status" value="1"/>
</dbReference>
<evidence type="ECO:0000256" key="1">
    <source>
        <dbReference type="ARBA" id="ARBA00004651"/>
    </source>
</evidence>
<dbReference type="InterPro" id="IPR003838">
    <property type="entry name" value="ABC3_permease_C"/>
</dbReference>
<dbReference type="PATRIC" id="fig|883081.3.peg.1018"/>
<accession>K9EWA1</accession>
<evidence type="ECO:0000256" key="2">
    <source>
        <dbReference type="ARBA" id="ARBA00022475"/>
    </source>
</evidence>
<dbReference type="OrthoDB" id="5137249at2"/>
<dbReference type="GO" id="GO:0005886">
    <property type="term" value="C:plasma membrane"/>
    <property type="evidence" value="ECO:0007669"/>
    <property type="project" value="UniProtKB-SubCell"/>
</dbReference>
<reference evidence="9 10" key="1">
    <citation type="submission" date="2012-09" db="EMBL/GenBank/DDBJ databases">
        <title>The Genome Sequence of Alloiococcus otitis ATCC 51267.</title>
        <authorList>
            <consortium name="The Broad Institute Genome Sequencing Platform"/>
            <person name="Earl A."/>
            <person name="Ward D."/>
            <person name="Feldgarden M."/>
            <person name="Gevers D."/>
            <person name="Huys G."/>
            <person name="Walker B."/>
            <person name="Young S.K."/>
            <person name="Zeng Q."/>
            <person name="Gargeya S."/>
            <person name="Fitzgerald M."/>
            <person name="Haas B."/>
            <person name="Abouelleil A."/>
            <person name="Alvarado L."/>
            <person name="Arachchi H.M."/>
            <person name="Berlin A.M."/>
            <person name="Chapman S.B."/>
            <person name="Goldberg J."/>
            <person name="Griggs A."/>
            <person name="Gujja S."/>
            <person name="Hansen M."/>
            <person name="Howarth C."/>
            <person name="Imamovic A."/>
            <person name="Larimer J."/>
            <person name="McCowen C."/>
            <person name="Montmayeur A."/>
            <person name="Murphy C."/>
            <person name="Neiman D."/>
            <person name="Pearson M."/>
            <person name="Priest M."/>
            <person name="Roberts A."/>
            <person name="Saif S."/>
            <person name="Shea T."/>
            <person name="Sisk P."/>
            <person name="Sykes S."/>
            <person name="Wortman J."/>
            <person name="Nusbaum C."/>
            <person name="Birren B."/>
        </authorList>
    </citation>
    <scope>NUCLEOTIDE SEQUENCE [LARGE SCALE GENOMIC DNA]</scope>
    <source>
        <strain evidence="9 10">ATCC 51267</strain>
    </source>
</reference>
<dbReference type="STRING" id="883081.HMPREF9698_01017"/>
<name>K9EWA1_9LACT</name>
<feature type="domain" description="ABC3 transporter permease C-terminal" evidence="8">
    <location>
        <begin position="815"/>
        <end position="930"/>
    </location>
</feature>
<evidence type="ECO:0000256" key="6">
    <source>
        <dbReference type="SAM" id="Coils"/>
    </source>
</evidence>